<reference evidence="1 2" key="1">
    <citation type="submission" date="2017-01" db="EMBL/GenBank/DDBJ databases">
        <authorList>
            <person name="Erauso G."/>
        </authorList>
    </citation>
    <scope>NUCLEOTIDE SEQUENCE [LARGE SCALE GENOMIC DNA]</scope>
    <source>
        <strain evidence="1">MESINF1</strain>
    </source>
</reference>
<gene>
    <name evidence="1" type="ORF">MESINF_0956</name>
</gene>
<sequence>MERSYLTSWGCTICLETCGSGAATGREATPVLHRRIRITIVVPTGCFVAVAGTALRRACG</sequence>
<keyword evidence="2" id="KW-1185">Reference proteome</keyword>
<dbReference type="Proteomes" id="UP000250796">
    <property type="component" value="Chromosome MESINF"/>
</dbReference>
<evidence type="ECO:0000313" key="2">
    <source>
        <dbReference type="Proteomes" id="UP000250796"/>
    </source>
</evidence>
<evidence type="ECO:0000313" key="1">
    <source>
        <dbReference type="EMBL" id="SSC12405.1"/>
    </source>
</evidence>
<accession>A0A7Z7PNX4</accession>
<dbReference type="KEGG" id="minf:MESINF_0956"/>
<dbReference type="AlphaFoldDB" id="A0A7Z7PNX4"/>
<protein>
    <submittedName>
        <fullName evidence="1">Uncharacterized protein</fullName>
    </submittedName>
</protein>
<organism evidence="1 2">
    <name type="scientific">Mesotoga infera</name>
    <dbReference type="NCBI Taxonomy" id="1236046"/>
    <lineage>
        <taxon>Bacteria</taxon>
        <taxon>Thermotogati</taxon>
        <taxon>Thermotogota</taxon>
        <taxon>Thermotogae</taxon>
        <taxon>Kosmotogales</taxon>
        <taxon>Kosmotogaceae</taxon>
        <taxon>Mesotoga</taxon>
    </lineage>
</organism>
<name>A0A7Z7PNX4_9BACT</name>
<proteinExistence type="predicted"/>
<dbReference type="EMBL" id="LS974202">
    <property type="protein sequence ID" value="SSC12405.1"/>
    <property type="molecule type" value="Genomic_DNA"/>
</dbReference>